<evidence type="ECO:0000313" key="10">
    <source>
        <dbReference type="EMBL" id="KAH7319801.1"/>
    </source>
</evidence>
<dbReference type="CDD" id="cd14868">
    <property type="entry name" value="uS7_Mitochondria_Fungi"/>
    <property type="match status" value="1"/>
</dbReference>
<organism evidence="10 11">
    <name type="scientific">Stachybotrys elegans</name>
    <dbReference type="NCBI Taxonomy" id="80388"/>
    <lineage>
        <taxon>Eukaryota</taxon>
        <taxon>Fungi</taxon>
        <taxon>Dikarya</taxon>
        <taxon>Ascomycota</taxon>
        <taxon>Pezizomycotina</taxon>
        <taxon>Sordariomycetes</taxon>
        <taxon>Hypocreomycetidae</taxon>
        <taxon>Hypocreales</taxon>
        <taxon>Stachybotryaceae</taxon>
        <taxon>Stachybotrys</taxon>
    </lineage>
</organism>
<comment type="function">
    <text evidence="6">Component of the mitochondrial ribosome (mitoribosome), a dedicated translation machinery responsible for the synthesis of mitochondrial genome-encoded proteins, including at least some of the essential transmembrane subunits of the mitochondrial respiratory chain. The mitoribosomes are attached to the mitochondrial inner membrane and translation products are cotranslationally integrated into the membrane.</text>
</comment>
<feature type="domain" description="Small ribosomal subunit protein uS7" evidence="9">
    <location>
        <begin position="180"/>
        <end position="337"/>
    </location>
</feature>
<dbReference type="Proteomes" id="UP000813444">
    <property type="component" value="Unassembled WGS sequence"/>
</dbReference>
<keyword evidence="3 10" id="KW-0689">Ribosomal protein</keyword>
<dbReference type="SUPFAM" id="SSF47973">
    <property type="entry name" value="Ribosomal protein S7"/>
    <property type="match status" value="1"/>
</dbReference>
<evidence type="ECO:0000256" key="7">
    <source>
        <dbReference type="ARBA" id="ARBA00039306"/>
    </source>
</evidence>
<evidence type="ECO:0000259" key="9">
    <source>
        <dbReference type="Pfam" id="PF00177"/>
    </source>
</evidence>
<comment type="caution">
    <text evidence="10">The sequence shown here is derived from an EMBL/GenBank/DDBJ whole genome shotgun (WGS) entry which is preliminary data.</text>
</comment>
<evidence type="ECO:0000256" key="8">
    <source>
        <dbReference type="SAM" id="MobiDB-lite"/>
    </source>
</evidence>
<dbReference type="EMBL" id="JAGPNK010000006">
    <property type="protein sequence ID" value="KAH7319801.1"/>
    <property type="molecule type" value="Genomic_DNA"/>
</dbReference>
<evidence type="ECO:0000256" key="3">
    <source>
        <dbReference type="ARBA" id="ARBA00022980"/>
    </source>
</evidence>
<keyword evidence="11" id="KW-1185">Reference proteome</keyword>
<dbReference type="Pfam" id="PF00177">
    <property type="entry name" value="Ribosomal_S7"/>
    <property type="match status" value="1"/>
</dbReference>
<comment type="similarity">
    <text evidence="2">Belongs to the universal ribosomal protein uS7 family.</text>
</comment>
<dbReference type="GO" id="GO:0006412">
    <property type="term" value="P:translation"/>
    <property type="evidence" value="ECO:0007669"/>
    <property type="project" value="InterPro"/>
</dbReference>
<keyword evidence="4" id="KW-0496">Mitochondrion</keyword>
<gene>
    <name evidence="10" type="ORF">B0I35DRAFT_220903</name>
</gene>
<dbReference type="InterPro" id="IPR036823">
    <property type="entry name" value="Ribosomal_uS7_dom_sf"/>
</dbReference>
<evidence type="ECO:0000256" key="6">
    <source>
        <dbReference type="ARBA" id="ARBA00037226"/>
    </source>
</evidence>
<accession>A0A8K0STR7</accession>
<proteinExistence type="inferred from homology"/>
<dbReference type="InterPro" id="IPR047988">
    <property type="entry name" value="Ribosomal_uS7m_fungi"/>
</dbReference>
<evidence type="ECO:0000256" key="2">
    <source>
        <dbReference type="ARBA" id="ARBA00007151"/>
    </source>
</evidence>
<dbReference type="GO" id="GO:0005739">
    <property type="term" value="C:mitochondrion"/>
    <property type="evidence" value="ECO:0007669"/>
    <property type="project" value="UniProtKB-SubCell"/>
</dbReference>
<dbReference type="OrthoDB" id="9972728at2759"/>
<feature type="region of interest" description="Disordered" evidence="8">
    <location>
        <begin position="334"/>
        <end position="355"/>
    </location>
</feature>
<name>A0A8K0STR7_9HYPO</name>
<protein>
    <recommendedName>
        <fullName evidence="7">Small ribosomal subunit protein uS7m</fullName>
    </recommendedName>
</protein>
<sequence>MSPRLRIWGACRALAIRSRPALEQFSARPTRRFLTDDAHKSSAQSIPPTASAGPSGAAPKAGDAVSSTEPTAQGQATADTHIQALDDETLEKIFFGGRTVTSKGESGLTSAQESALYQEGTIPSAAEAEEMVANGAIEDVVGMMDPASGRLQNSVETPGHKFPLPQKPYPEGFHLKKRYHPVLDQVTRLLMRDGKLAAAQRNMAMTLNFLRTSPAPIYSPKFPLLPGTPPAAHLPLNPILYLTVAVDSVAPLLKIRHLAKLAGGGRALEVPTPLGLRQRRRVAFQWILDVVNKKPSMGSGRKQLPHRLAEEIIAVVEGRSSVWEKRKAVHKQGTSARANIATAQRGGKKAKFRKL</sequence>
<dbReference type="InterPro" id="IPR000235">
    <property type="entry name" value="Ribosomal_uS7"/>
</dbReference>
<feature type="compositionally biased region" description="Basic residues" evidence="8">
    <location>
        <begin position="346"/>
        <end position="355"/>
    </location>
</feature>
<dbReference type="PANTHER" id="PTHR11205">
    <property type="entry name" value="RIBOSOMAL PROTEIN S7"/>
    <property type="match status" value="1"/>
</dbReference>
<comment type="subcellular location">
    <subcellularLocation>
        <location evidence="1">Mitochondrion</location>
    </subcellularLocation>
</comment>
<evidence type="ECO:0000313" key="11">
    <source>
        <dbReference type="Proteomes" id="UP000813444"/>
    </source>
</evidence>
<dbReference type="FunFam" id="1.10.455.10:FF:000006">
    <property type="entry name" value="37S ribosomal protein S7, mitochondrial"/>
    <property type="match status" value="1"/>
</dbReference>
<evidence type="ECO:0000256" key="4">
    <source>
        <dbReference type="ARBA" id="ARBA00023128"/>
    </source>
</evidence>
<keyword evidence="5" id="KW-0687">Ribonucleoprotein</keyword>
<evidence type="ECO:0000256" key="1">
    <source>
        <dbReference type="ARBA" id="ARBA00004173"/>
    </source>
</evidence>
<dbReference type="AlphaFoldDB" id="A0A8K0STR7"/>
<feature type="compositionally biased region" description="Polar residues" evidence="8">
    <location>
        <begin position="65"/>
        <end position="77"/>
    </location>
</feature>
<dbReference type="GO" id="GO:1990904">
    <property type="term" value="C:ribonucleoprotein complex"/>
    <property type="evidence" value="ECO:0007669"/>
    <property type="project" value="UniProtKB-KW"/>
</dbReference>
<feature type="region of interest" description="Disordered" evidence="8">
    <location>
        <begin position="37"/>
        <end position="77"/>
    </location>
</feature>
<feature type="compositionally biased region" description="Low complexity" evidence="8">
    <location>
        <begin position="45"/>
        <end position="64"/>
    </location>
</feature>
<dbReference type="InterPro" id="IPR023798">
    <property type="entry name" value="Ribosomal_uS7_dom"/>
</dbReference>
<dbReference type="Gene3D" id="1.10.455.10">
    <property type="entry name" value="Ribosomal protein S7 domain"/>
    <property type="match status" value="1"/>
</dbReference>
<evidence type="ECO:0000256" key="5">
    <source>
        <dbReference type="ARBA" id="ARBA00023274"/>
    </source>
</evidence>
<dbReference type="GO" id="GO:0005840">
    <property type="term" value="C:ribosome"/>
    <property type="evidence" value="ECO:0007669"/>
    <property type="project" value="UniProtKB-KW"/>
</dbReference>
<reference evidence="10" key="1">
    <citation type="journal article" date="2021" name="Nat. Commun.">
        <title>Genetic determinants of endophytism in the Arabidopsis root mycobiome.</title>
        <authorList>
            <person name="Mesny F."/>
            <person name="Miyauchi S."/>
            <person name="Thiergart T."/>
            <person name="Pickel B."/>
            <person name="Atanasova L."/>
            <person name="Karlsson M."/>
            <person name="Huettel B."/>
            <person name="Barry K.W."/>
            <person name="Haridas S."/>
            <person name="Chen C."/>
            <person name="Bauer D."/>
            <person name="Andreopoulos W."/>
            <person name="Pangilinan J."/>
            <person name="LaButti K."/>
            <person name="Riley R."/>
            <person name="Lipzen A."/>
            <person name="Clum A."/>
            <person name="Drula E."/>
            <person name="Henrissat B."/>
            <person name="Kohler A."/>
            <person name="Grigoriev I.V."/>
            <person name="Martin F.M."/>
            <person name="Hacquard S."/>
        </authorList>
    </citation>
    <scope>NUCLEOTIDE SEQUENCE</scope>
    <source>
        <strain evidence="10">MPI-CAGE-CH-0235</strain>
    </source>
</reference>